<proteinExistence type="predicted"/>
<evidence type="ECO:0000313" key="3">
    <source>
        <dbReference type="Proteomes" id="UP001353858"/>
    </source>
</evidence>
<dbReference type="InterPro" id="IPR032135">
    <property type="entry name" value="DUF4817"/>
</dbReference>
<sequence length="95" mass="11128">MQLCYGEAHQNSRKARRIYQQRYPLRHIPSHPTFQEVDRRLRETGCFKPPKSDSGRLRRVRTPNTEDIILQAVDNDPHVSTRRISRAVGVNYVSV</sequence>
<organism evidence="2 3">
    <name type="scientific">Aquatica leii</name>
    <dbReference type="NCBI Taxonomy" id="1421715"/>
    <lineage>
        <taxon>Eukaryota</taxon>
        <taxon>Metazoa</taxon>
        <taxon>Ecdysozoa</taxon>
        <taxon>Arthropoda</taxon>
        <taxon>Hexapoda</taxon>
        <taxon>Insecta</taxon>
        <taxon>Pterygota</taxon>
        <taxon>Neoptera</taxon>
        <taxon>Endopterygota</taxon>
        <taxon>Coleoptera</taxon>
        <taxon>Polyphaga</taxon>
        <taxon>Elateriformia</taxon>
        <taxon>Elateroidea</taxon>
        <taxon>Lampyridae</taxon>
        <taxon>Luciolinae</taxon>
        <taxon>Aquatica</taxon>
    </lineage>
</organism>
<keyword evidence="3" id="KW-1185">Reference proteome</keyword>
<accession>A0AAN7Q8Y2</accession>
<feature type="domain" description="DUF4817" evidence="1">
    <location>
        <begin position="4"/>
        <end position="45"/>
    </location>
</feature>
<dbReference type="AlphaFoldDB" id="A0AAN7Q8Y2"/>
<comment type="caution">
    <text evidence="2">The sequence shown here is derived from an EMBL/GenBank/DDBJ whole genome shotgun (WGS) entry which is preliminary data.</text>
</comment>
<dbReference type="Pfam" id="PF16087">
    <property type="entry name" value="DUF4817"/>
    <property type="match status" value="1"/>
</dbReference>
<reference evidence="3" key="1">
    <citation type="submission" date="2023-01" db="EMBL/GenBank/DDBJ databases">
        <title>Key to firefly adult light organ development and bioluminescence: homeobox transcription factors regulate luciferase expression and transportation to peroxisome.</title>
        <authorList>
            <person name="Fu X."/>
        </authorList>
    </citation>
    <scope>NUCLEOTIDE SEQUENCE [LARGE SCALE GENOMIC DNA]</scope>
</reference>
<gene>
    <name evidence="2" type="ORF">RN001_006569</name>
</gene>
<evidence type="ECO:0000259" key="1">
    <source>
        <dbReference type="Pfam" id="PF16087"/>
    </source>
</evidence>
<name>A0AAN7Q8Y2_9COLE</name>
<dbReference type="EMBL" id="JARPUR010000002">
    <property type="protein sequence ID" value="KAK4883250.1"/>
    <property type="molecule type" value="Genomic_DNA"/>
</dbReference>
<dbReference type="PANTHER" id="PTHR47326:SF1">
    <property type="entry name" value="HTH PSQ-TYPE DOMAIN-CONTAINING PROTEIN"/>
    <property type="match status" value="1"/>
</dbReference>
<evidence type="ECO:0000313" key="2">
    <source>
        <dbReference type="EMBL" id="KAK4883250.1"/>
    </source>
</evidence>
<dbReference type="Proteomes" id="UP001353858">
    <property type="component" value="Unassembled WGS sequence"/>
</dbReference>
<dbReference type="PANTHER" id="PTHR47326">
    <property type="entry name" value="TRANSPOSABLE ELEMENT TC3 TRANSPOSASE-LIKE PROTEIN"/>
    <property type="match status" value="1"/>
</dbReference>
<protein>
    <recommendedName>
        <fullName evidence="1">DUF4817 domain-containing protein</fullName>
    </recommendedName>
</protein>